<dbReference type="AlphaFoldDB" id="A0A4R5W0G6"/>
<feature type="transmembrane region" description="Helical" evidence="1">
    <location>
        <begin position="152"/>
        <end position="177"/>
    </location>
</feature>
<feature type="transmembrane region" description="Helical" evidence="1">
    <location>
        <begin position="464"/>
        <end position="481"/>
    </location>
</feature>
<feature type="transmembrane region" description="Helical" evidence="1">
    <location>
        <begin position="501"/>
        <end position="518"/>
    </location>
</feature>
<dbReference type="EMBL" id="SMYL01000005">
    <property type="protein sequence ID" value="TDK65495.1"/>
    <property type="molecule type" value="Genomic_DNA"/>
</dbReference>
<proteinExistence type="predicted"/>
<reference evidence="2 3" key="1">
    <citation type="submission" date="2019-03" db="EMBL/GenBank/DDBJ databases">
        <title>Sapientia aquatica gen. nov., sp. nov., isolated from a crater lake.</title>
        <authorList>
            <person name="Felfoldi T."/>
            <person name="Szabo A."/>
            <person name="Toth E."/>
            <person name="Schumann P."/>
            <person name="Keki Z."/>
            <person name="Marialigeti K."/>
            <person name="Mathe I."/>
        </authorList>
    </citation>
    <scope>NUCLEOTIDE SEQUENCE [LARGE SCALE GENOMIC DNA]</scope>
    <source>
        <strain evidence="2 3">SA-152</strain>
    </source>
</reference>
<evidence type="ECO:0000256" key="1">
    <source>
        <dbReference type="SAM" id="Phobius"/>
    </source>
</evidence>
<feature type="transmembrane region" description="Helical" evidence="1">
    <location>
        <begin position="58"/>
        <end position="82"/>
    </location>
</feature>
<feature type="transmembrane region" description="Helical" evidence="1">
    <location>
        <begin position="365"/>
        <end position="383"/>
    </location>
</feature>
<keyword evidence="3" id="KW-1185">Reference proteome</keyword>
<sequence>MSFSTLKIVLLTEVRIRLRRLSTLVTLLAMIVLAWMVFEDPATGSSLLVVEGARVLYTSSALALASVTLFGMLFSMAGFYLVRGRISEDVRCGLGGVIGASKITNSLFLFGRWLGGVSYLFVLSMAFMLSIMVCQVFRGVGPIEPLIYLQTYALILLPLICFTVSCAILFDSIAPLMGKLGDVIYFFIWVSVVAQLGLMGEHMSQGASVVSALMILDFYGLASCMQALNTQLHTANIALGMAEFDPHLAPITLRAELWSAPLIAVRALSTLLAACLALPAVWLFHRYSSDKVKLSQASVRRSPLGVLNAWLRPLSGLARPIFTLALKAPGVLGQALADIAVILMSAPSAMLALVLISVFALFTPIAHVNALLLPATAIWGILISDLSTRDFVVGCEDMTGVALGGVSRRYLRYVLTSVLLGLLFVGVIVVKMAFSHPFLLLELLIGLLSLSAVAALLGRTSRTSRLFLALFLFWLYIATQVPRAPELDILAFNGVANGVTMLSQLIIALIALFSGYLYNNRER</sequence>
<protein>
    <submittedName>
        <fullName evidence="2">Uncharacterized protein</fullName>
    </submittedName>
</protein>
<feature type="transmembrane region" description="Helical" evidence="1">
    <location>
        <begin position="119"/>
        <end position="140"/>
    </location>
</feature>
<feature type="transmembrane region" description="Helical" evidence="1">
    <location>
        <begin position="263"/>
        <end position="284"/>
    </location>
</feature>
<dbReference type="RefSeq" id="WP_133328455.1">
    <property type="nucleotide sequence ID" value="NZ_SMYL01000005.1"/>
</dbReference>
<evidence type="ECO:0000313" key="3">
    <source>
        <dbReference type="Proteomes" id="UP000294829"/>
    </source>
</evidence>
<keyword evidence="1" id="KW-0472">Membrane</keyword>
<feature type="transmembrane region" description="Helical" evidence="1">
    <location>
        <begin position="438"/>
        <end position="457"/>
    </location>
</feature>
<feature type="transmembrane region" description="Helical" evidence="1">
    <location>
        <begin position="21"/>
        <end position="38"/>
    </location>
</feature>
<feature type="transmembrane region" description="Helical" evidence="1">
    <location>
        <begin position="413"/>
        <end position="432"/>
    </location>
</feature>
<dbReference type="Proteomes" id="UP000294829">
    <property type="component" value="Unassembled WGS sequence"/>
</dbReference>
<feature type="transmembrane region" description="Helical" evidence="1">
    <location>
        <begin position="183"/>
        <end position="200"/>
    </location>
</feature>
<keyword evidence="1" id="KW-0812">Transmembrane</keyword>
<evidence type="ECO:0000313" key="2">
    <source>
        <dbReference type="EMBL" id="TDK65495.1"/>
    </source>
</evidence>
<name>A0A4R5W0G6_9BURK</name>
<accession>A0A4R5W0G6</accession>
<organism evidence="2 3">
    <name type="scientific">Sapientia aquatica</name>
    <dbReference type="NCBI Taxonomy" id="1549640"/>
    <lineage>
        <taxon>Bacteria</taxon>
        <taxon>Pseudomonadati</taxon>
        <taxon>Pseudomonadota</taxon>
        <taxon>Betaproteobacteria</taxon>
        <taxon>Burkholderiales</taxon>
        <taxon>Oxalobacteraceae</taxon>
        <taxon>Sapientia</taxon>
    </lineage>
</organism>
<keyword evidence="1" id="KW-1133">Transmembrane helix</keyword>
<comment type="caution">
    <text evidence="2">The sequence shown here is derived from an EMBL/GenBank/DDBJ whole genome shotgun (WGS) entry which is preliminary data.</text>
</comment>
<gene>
    <name evidence="2" type="ORF">E2I14_11090</name>
</gene>
<dbReference type="OrthoDB" id="8875045at2"/>
<feature type="transmembrane region" description="Helical" evidence="1">
    <location>
        <begin position="335"/>
        <end position="359"/>
    </location>
</feature>